<evidence type="ECO:0000256" key="10">
    <source>
        <dbReference type="SAM" id="MobiDB-lite"/>
    </source>
</evidence>
<dbReference type="InterPro" id="IPR000571">
    <property type="entry name" value="Znf_CCCH"/>
</dbReference>
<dbReference type="SMART" id="SM00184">
    <property type="entry name" value="RING"/>
    <property type="match status" value="1"/>
</dbReference>
<evidence type="ECO:0000256" key="7">
    <source>
        <dbReference type="ARBA" id="ARBA00022833"/>
    </source>
</evidence>
<proteinExistence type="inferred from homology"/>
<dbReference type="InterPro" id="IPR013083">
    <property type="entry name" value="Znf_RING/FYVE/PHD"/>
</dbReference>
<dbReference type="GeneID" id="107217287"/>
<reference evidence="14" key="1">
    <citation type="submission" date="2025-08" db="UniProtKB">
        <authorList>
            <consortium name="RefSeq"/>
        </authorList>
    </citation>
    <scope>IDENTIFICATION</scope>
    <source>
        <tissue evidence="14">Thorax and Abdomen</tissue>
    </source>
</reference>
<feature type="region of interest" description="Disordered" evidence="10">
    <location>
        <begin position="353"/>
        <end position="409"/>
    </location>
</feature>
<feature type="coiled-coil region" evidence="9">
    <location>
        <begin position="665"/>
        <end position="706"/>
    </location>
</feature>
<evidence type="ECO:0000313" key="14">
    <source>
        <dbReference type="RefSeq" id="XP_046596351.1"/>
    </source>
</evidence>
<feature type="domain" description="C3H1-type" evidence="12">
    <location>
        <begin position="244"/>
        <end position="278"/>
    </location>
</feature>
<evidence type="ECO:0000256" key="4">
    <source>
        <dbReference type="ARBA" id="ARBA00022723"/>
    </source>
</evidence>
<gene>
    <name evidence="14" type="primary">LOC107217287</name>
</gene>
<dbReference type="Gene3D" id="4.10.1000.10">
    <property type="entry name" value="Zinc finger, CCCH-type"/>
    <property type="match status" value="2"/>
</dbReference>
<feature type="zinc finger region" description="C3H1-type" evidence="8">
    <location>
        <begin position="89"/>
        <end position="113"/>
    </location>
</feature>
<dbReference type="Pfam" id="PF00642">
    <property type="entry name" value="zf-CCCH"/>
    <property type="match status" value="1"/>
</dbReference>
<feature type="zinc finger region" description="C3H1-type" evidence="8">
    <location>
        <begin position="286"/>
        <end position="314"/>
    </location>
</feature>
<dbReference type="RefSeq" id="XP_046596351.1">
    <property type="nucleotide sequence ID" value="XM_046740395.1"/>
</dbReference>
<keyword evidence="6 8" id="KW-0863">Zinc-finger</keyword>
<dbReference type="Pfam" id="PF25427">
    <property type="entry name" value="zf-CCCH_UNK"/>
    <property type="match status" value="1"/>
</dbReference>
<dbReference type="Pfam" id="PF23035">
    <property type="entry name" value="zf-CCCH_UNK-like_4th"/>
    <property type="match status" value="1"/>
</dbReference>
<feature type="domain" description="RING-type" evidence="11">
    <location>
        <begin position="786"/>
        <end position="821"/>
    </location>
</feature>
<organism evidence="13 14">
    <name type="scientific">Neodiprion lecontei</name>
    <name type="common">Redheaded pine sawfly</name>
    <dbReference type="NCBI Taxonomy" id="441921"/>
    <lineage>
        <taxon>Eukaryota</taxon>
        <taxon>Metazoa</taxon>
        <taxon>Ecdysozoa</taxon>
        <taxon>Arthropoda</taxon>
        <taxon>Hexapoda</taxon>
        <taxon>Insecta</taxon>
        <taxon>Pterygota</taxon>
        <taxon>Neoptera</taxon>
        <taxon>Endopterygota</taxon>
        <taxon>Hymenoptera</taxon>
        <taxon>Tenthredinoidea</taxon>
        <taxon>Diprionidae</taxon>
        <taxon>Diprioninae</taxon>
        <taxon>Neodiprion</taxon>
    </lineage>
</organism>
<evidence type="ECO:0000256" key="5">
    <source>
        <dbReference type="ARBA" id="ARBA00022737"/>
    </source>
</evidence>
<dbReference type="InterPro" id="IPR001841">
    <property type="entry name" value="Znf_RING"/>
</dbReference>
<keyword evidence="13" id="KW-1185">Reference proteome</keyword>
<dbReference type="SMART" id="SM00356">
    <property type="entry name" value="ZnF_C3H1"/>
    <property type="match status" value="4"/>
</dbReference>
<evidence type="ECO:0000256" key="2">
    <source>
        <dbReference type="ARBA" id="ARBA00008808"/>
    </source>
</evidence>
<feature type="compositionally biased region" description="Polar residues" evidence="10">
    <location>
        <begin position="174"/>
        <end position="183"/>
    </location>
</feature>
<evidence type="ECO:0000259" key="12">
    <source>
        <dbReference type="PROSITE" id="PS50103"/>
    </source>
</evidence>
<dbReference type="Pfam" id="PF18384">
    <property type="entry name" value="zf_CCCH_5"/>
    <property type="match status" value="1"/>
</dbReference>
<accession>A0ABM3G7U9</accession>
<evidence type="ECO:0000313" key="13">
    <source>
        <dbReference type="Proteomes" id="UP000829291"/>
    </source>
</evidence>
<keyword evidence="5" id="KW-0677">Repeat</keyword>
<dbReference type="InterPro" id="IPR040594">
    <property type="entry name" value="UNK_Znf_1"/>
</dbReference>
<evidence type="ECO:0000259" key="11">
    <source>
        <dbReference type="PROSITE" id="PS50089"/>
    </source>
</evidence>
<protein>
    <submittedName>
        <fullName evidence="14">E3 ubiquitin-protein ligase UNKL isoform X1</fullName>
    </submittedName>
</protein>
<evidence type="ECO:0000256" key="8">
    <source>
        <dbReference type="PROSITE-ProRule" id="PRU00723"/>
    </source>
</evidence>
<dbReference type="InterPro" id="IPR045234">
    <property type="entry name" value="Unkempt-like"/>
</dbReference>
<feature type="compositionally biased region" description="Low complexity" evidence="10">
    <location>
        <begin position="380"/>
        <end position="396"/>
    </location>
</feature>
<dbReference type="Pfam" id="PF23261">
    <property type="entry name" value="zf-CCCH_11"/>
    <property type="match status" value="1"/>
</dbReference>
<feature type="region of interest" description="Disordered" evidence="10">
    <location>
        <begin position="169"/>
        <end position="188"/>
    </location>
</feature>
<evidence type="ECO:0000256" key="1">
    <source>
        <dbReference type="ARBA" id="ARBA00004496"/>
    </source>
</evidence>
<dbReference type="CDD" id="cd16614">
    <property type="entry name" value="RING-HC_UNK-like"/>
    <property type="match status" value="1"/>
</dbReference>
<dbReference type="PROSITE" id="PS50089">
    <property type="entry name" value="ZF_RING_2"/>
    <property type="match status" value="1"/>
</dbReference>
<dbReference type="Pfam" id="PF13920">
    <property type="entry name" value="zf-C3HC4_3"/>
    <property type="match status" value="1"/>
</dbReference>
<dbReference type="Proteomes" id="UP000829291">
    <property type="component" value="Chromosome 5"/>
</dbReference>
<feature type="domain" description="C3H1-type" evidence="12">
    <location>
        <begin position="89"/>
        <end position="113"/>
    </location>
</feature>
<dbReference type="InterPro" id="IPR036855">
    <property type="entry name" value="Znf_CCCH_sf"/>
</dbReference>
<feature type="compositionally biased region" description="Basic and acidic residues" evidence="10">
    <location>
        <begin position="353"/>
        <end position="363"/>
    </location>
</feature>
<evidence type="ECO:0000256" key="6">
    <source>
        <dbReference type="ARBA" id="ARBA00022771"/>
    </source>
</evidence>
<evidence type="ECO:0000256" key="9">
    <source>
        <dbReference type="SAM" id="Coils"/>
    </source>
</evidence>
<comment type="similarity">
    <text evidence="2">Belongs to the unkempt family.</text>
</comment>
<feature type="zinc finger region" description="C3H1-type" evidence="8">
    <location>
        <begin position="244"/>
        <end position="278"/>
    </location>
</feature>
<sequence length="830" mass="92345">MLDRSFRKMKSESKPLLTAQTEKANHYTSVDSHSRYLKEFRVEQCPLFIQRKCTQHRPFTCFNWHFMNQRRRRPVKKRDRTFNYSADNYCTKYDETTGLCPDGDECPFLHRTAGDTERRYHLRYYKTCMCVHDTDSRGFCVKNGPHCAFAHGNHDLRPPVYDIKEIQALENPDSDPNSSTNGPNILDKERNLMNEDPKWQDTNYVLGNYKTEPCKRPPRLCRQGYACPQYHNSKDKRRSPRKYKYRSTPCPNVKHGEEWGEPGNCEQGDACTYCHTRTEQQFHPEIYKSTKCNDVQQAGYCPRGVFCAFAHVDRECNLINLLPTEEMSLARDMAVPLDGTNIADLISSVLTPDKKLHDKDKPPSDSSFTGFQNGSGGDVSESASTTSSIGSNSSHSKAPGAQLHNSSSAASAAAHQKLTSILYNSSSILQASEIRKQMMAIESDPLLNKAEKAQRKQSLYIAFNLNGTLGSHSLGSTVSPRSTSFYPSDTVESVIGNALDDIHLDDPLSLVDSIHRDSNSPMSNSISAGLASSGLLGSSAPVNIPGMTERSVLSNFSPSTSSPLQQLQSAGFLTGSRFSHQDSMESTMPFMSQASDPFSNHISQLSSSASKLSGFNSSLFDFANQGMSPSRAQPLPASPLVNAFSISPSNTGTLSEPPFVEFDQVQRLREELTSSRAQLATWDERINQARAACTAWQLESEEAKRKASIAEQQRDESMDCLQALLQVKALRVENEATVGGPYLHALRRTSELRSLSIATLKSLQSQLRSDLEEVEKVLYLETATKCMVCEEQNRTVTLSPCNHYVVCSGCAPNQRECPYCQTPVVSTSQA</sequence>
<dbReference type="PANTHER" id="PTHR14493:SF50">
    <property type="entry name" value="RING FINGER PROTEIN UNKEMPT"/>
    <property type="match status" value="1"/>
</dbReference>
<keyword evidence="9" id="KW-0175">Coiled coil</keyword>
<evidence type="ECO:0000256" key="3">
    <source>
        <dbReference type="ARBA" id="ARBA00022490"/>
    </source>
</evidence>
<dbReference type="SUPFAM" id="SSF90229">
    <property type="entry name" value="CCCH zinc finger"/>
    <property type="match status" value="1"/>
</dbReference>
<dbReference type="InterPro" id="IPR057296">
    <property type="entry name" value="UNK_Znf_5"/>
</dbReference>
<dbReference type="PROSITE" id="PS50103">
    <property type="entry name" value="ZF_C3H1"/>
    <property type="match status" value="3"/>
</dbReference>
<keyword evidence="7 8" id="KW-0862">Zinc</keyword>
<feature type="domain" description="C3H1-type" evidence="12">
    <location>
        <begin position="286"/>
        <end position="314"/>
    </location>
</feature>
<dbReference type="InterPro" id="IPR057295">
    <property type="entry name" value="UNK_Znf_4"/>
</dbReference>
<dbReference type="PANTHER" id="PTHR14493">
    <property type="entry name" value="UNKEMPT FAMILY MEMBER"/>
    <property type="match status" value="1"/>
</dbReference>
<name>A0ABM3G7U9_NEOLC</name>
<dbReference type="Gene3D" id="3.30.40.10">
    <property type="entry name" value="Zinc/RING finger domain, C3HC4 (zinc finger)"/>
    <property type="match status" value="1"/>
</dbReference>
<keyword evidence="3" id="KW-0963">Cytoplasm</keyword>
<comment type="subcellular location">
    <subcellularLocation>
        <location evidence="1">Cytoplasm</location>
    </subcellularLocation>
</comment>
<keyword evidence="4 8" id="KW-0479">Metal-binding</keyword>